<dbReference type="Proteomes" id="UP000601223">
    <property type="component" value="Unassembled WGS sequence"/>
</dbReference>
<comment type="caution">
    <text evidence="2">The sequence shown here is derived from an EMBL/GenBank/DDBJ whole genome shotgun (WGS) entry which is preliminary data.</text>
</comment>
<proteinExistence type="predicted"/>
<feature type="transmembrane region" description="Helical" evidence="1">
    <location>
        <begin position="160"/>
        <end position="180"/>
    </location>
</feature>
<reference evidence="2 3" key="1">
    <citation type="submission" date="2021-01" db="EMBL/GenBank/DDBJ databases">
        <title>Whole genome shotgun sequence of Catellatospora bangladeshensis NBRC 107357.</title>
        <authorList>
            <person name="Komaki H."/>
            <person name="Tamura T."/>
        </authorList>
    </citation>
    <scope>NUCLEOTIDE SEQUENCE [LARGE SCALE GENOMIC DNA]</scope>
    <source>
        <strain evidence="2 3">NBRC 107357</strain>
    </source>
</reference>
<accession>A0A8J3JTK5</accession>
<keyword evidence="1" id="KW-0812">Transmembrane</keyword>
<evidence type="ECO:0000256" key="1">
    <source>
        <dbReference type="SAM" id="Phobius"/>
    </source>
</evidence>
<sequence>MNLSMLATAVAVEGRKAAASRVLTSTAVLLTVGVAALAAATTAAADGGDGQLAAKLGPLAAAGGWPAVLNVATQVTAAAGLLAFGVGLSWMFGREFTEGTITGLFGLPVTRPALAAAKLVVFLLWAAATATALTVAVALAGTAVTRQAPQPADWAGLGRLLALAVMTAALAVPAAWAATLGRGLLPAIATIVALMAVTQIIVVVGAGGGWFPPAAPALWALSPTTVGAAELLFAAVFPAAFSVLTLHAWHRLQLDR</sequence>
<dbReference type="EMBL" id="BONF01000029">
    <property type="protein sequence ID" value="GIF83524.1"/>
    <property type="molecule type" value="Genomic_DNA"/>
</dbReference>
<organism evidence="2 3">
    <name type="scientific">Catellatospora bangladeshensis</name>
    <dbReference type="NCBI Taxonomy" id="310355"/>
    <lineage>
        <taxon>Bacteria</taxon>
        <taxon>Bacillati</taxon>
        <taxon>Actinomycetota</taxon>
        <taxon>Actinomycetes</taxon>
        <taxon>Micromonosporales</taxon>
        <taxon>Micromonosporaceae</taxon>
        <taxon>Catellatospora</taxon>
    </lineage>
</organism>
<gene>
    <name evidence="2" type="ORF">Cba03nite_48730</name>
</gene>
<feature type="transmembrane region" description="Helical" evidence="1">
    <location>
        <begin position="231"/>
        <end position="249"/>
    </location>
</feature>
<keyword evidence="3" id="KW-1185">Reference proteome</keyword>
<protein>
    <submittedName>
        <fullName evidence="2">Uncharacterized protein</fullName>
    </submittedName>
</protein>
<dbReference type="AlphaFoldDB" id="A0A8J3JTK5"/>
<keyword evidence="1" id="KW-0472">Membrane</keyword>
<keyword evidence="1" id="KW-1133">Transmembrane helix</keyword>
<feature type="transmembrane region" description="Helical" evidence="1">
    <location>
        <begin position="69"/>
        <end position="92"/>
    </location>
</feature>
<feature type="transmembrane region" description="Helical" evidence="1">
    <location>
        <begin position="187"/>
        <end position="211"/>
    </location>
</feature>
<feature type="transmembrane region" description="Helical" evidence="1">
    <location>
        <begin position="113"/>
        <end position="140"/>
    </location>
</feature>
<evidence type="ECO:0000313" key="3">
    <source>
        <dbReference type="Proteomes" id="UP000601223"/>
    </source>
</evidence>
<name>A0A8J3JTK5_9ACTN</name>
<dbReference type="RefSeq" id="WP_239125983.1">
    <property type="nucleotide sequence ID" value="NZ_BONF01000029.1"/>
</dbReference>
<dbReference type="Pfam" id="PF12730">
    <property type="entry name" value="ABC2_membrane_4"/>
    <property type="match status" value="1"/>
</dbReference>
<evidence type="ECO:0000313" key="2">
    <source>
        <dbReference type="EMBL" id="GIF83524.1"/>
    </source>
</evidence>